<keyword evidence="2" id="KW-0560">Oxidoreductase</keyword>
<accession>A0A098YTF8</accession>
<dbReference type="PRINTS" id="PR00081">
    <property type="entry name" value="GDHRDH"/>
</dbReference>
<dbReference type="PANTHER" id="PTHR44196:SF3">
    <property type="entry name" value="SHORT CHAIN DEHYDROGENASE FAMILY PROTEIN"/>
    <property type="match status" value="1"/>
</dbReference>
<dbReference type="GO" id="GO:0016020">
    <property type="term" value="C:membrane"/>
    <property type="evidence" value="ECO:0007669"/>
    <property type="project" value="TreeGrafter"/>
</dbReference>
<protein>
    <submittedName>
        <fullName evidence="3">Oxidoreductase</fullName>
    </submittedName>
</protein>
<dbReference type="InterPro" id="IPR036291">
    <property type="entry name" value="NAD(P)-bd_dom_sf"/>
</dbReference>
<proteinExistence type="inferred from homology"/>
<organism evidence="3 4">
    <name type="scientific">Hoylesella timonensis S9-PR14</name>
    <dbReference type="NCBI Taxonomy" id="1401062"/>
    <lineage>
        <taxon>Bacteria</taxon>
        <taxon>Pseudomonadati</taxon>
        <taxon>Bacteroidota</taxon>
        <taxon>Bacteroidia</taxon>
        <taxon>Bacteroidales</taxon>
        <taxon>Prevotellaceae</taxon>
        <taxon>Hoylesella</taxon>
    </lineage>
</organism>
<dbReference type="Pfam" id="PF00106">
    <property type="entry name" value="adh_short"/>
    <property type="match status" value="1"/>
</dbReference>
<dbReference type="RefSeq" id="WP_036927720.1">
    <property type="nucleotide sequence ID" value="NZ_JRPQ01000101.1"/>
</dbReference>
<sequence length="255" mass="28500">MKKVIVMGASSGMGQALATLLYKDGWKVGVAARRIEDMEQWKLAQQQLNPSTTVMDGQDDERIFTAQIDVCAPEAPQALLDLISRMGGIDLYIHASGIGRQNPELQEDIELSTVETNGVGFTRMIGTAYRYMAVNGGGQIAVISSIAGVKGLGAAPAYSATKALQNTYIQALEQLANNKKLRIRFTDLRPGFVDTALLKGGDYPMMMNPQMVARHMLKAIYLKRHVCIIDWKWRILVSLWRYLPRCVWRHFRLVK</sequence>
<dbReference type="AlphaFoldDB" id="A0A098YTF8"/>
<comment type="similarity">
    <text evidence="1">Belongs to the short-chain dehydrogenases/reductases (SDR) family.</text>
</comment>
<comment type="caution">
    <text evidence="3">The sequence shown here is derived from an EMBL/GenBank/DDBJ whole genome shotgun (WGS) entry which is preliminary data.</text>
</comment>
<evidence type="ECO:0000313" key="3">
    <source>
        <dbReference type="EMBL" id="KGI21938.1"/>
    </source>
</evidence>
<evidence type="ECO:0000256" key="2">
    <source>
        <dbReference type="ARBA" id="ARBA00023002"/>
    </source>
</evidence>
<evidence type="ECO:0000313" key="4">
    <source>
        <dbReference type="Proteomes" id="UP000029723"/>
    </source>
</evidence>
<dbReference type="Proteomes" id="UP000029723">
    <property type="component" value="Unassembled WGS sequence"/>
</dbReference>
<gene>
    <name evidence="3" type="ORF">HMPREF9304_07345</name>
</gene>
<dbReference type="SUPFAM" id="SSF51735">
    <property type="entry name" value="NAD(P)-binding Rossmann-fold domains"/>
    <property type="match status" value="1"/>
</dbReference>
<dbReference type="EMBL" id="JRPQ01000101">
    <property type="protein sequence ID" value="KGI21938.1"/>
    <property type="molecule type" value="Genomic_DNA"/>
</dbReference>
<dbReference type="PANTHER" id="PTHR44196">
    <property type="entry name" value="DEHYDROGENASE/REDUCTASE SDR FAMILY MEMBER 7B"/>
    <property type="match status" value="1"/>
</dbReference>
<dbReference type="GO" id="GO:0016491">
    <property type="term" value="F:oxidoreductase activity"/>
    <property type="evidence" value="ECO:0007669"/>
    <property type="project" value="UniProtKB-KW"/>
</dbReference>
<evidence type="ECO:0000256" key="1">
    <source>
        <dbReference type="ARBA" id="ARBA00006484"/>
    </source>
</evidence>
<dbReference type="InterPro" id="IPR002347">
    <property type="entry name" value="SDR_fam"/>
</dbReference>
<dbReference type="OrthoDB" id="822355at2"/>
<dbReference type="Gene3D" id="3.40.50.720">
    <property type="entry name" value="NAD(P)-binding Rossmann-like Domain"/>
    <property type="match status" value="1"/>
</dbReference>
<name>A0A098YTF8_9BACT</name>
<reference evidence="3 4" key="1">
    <citation type="submission" date="2014-07" db="EMBL/GenBank/DDBJ databases">
        <authorList>
            <person name="McCorrison J."/>
            <person name="Sanka R."/>
            <person name="Torralba M."/>
            <person name="Gillis M."/>
            <person name="Haft D.H."/>
            <person name="Methe B."/>
            <person name="Sutton G."/>
            <person name="Nelson K.E."/>
        </authorList>
    </citation>
    <scope>NUCLEOTIDE SEQUENCE [LARGE SCALE GENOMIC DNA]</scope>
    <source>
        <strain evidence="3 4">S9-PR14</strain>
    </source>
</reference>